<organism evidence="2 3">
    <name type="scientific">Luteolibacter luteus</name>
    <dbReference type="NCBI Taxonomy" id="2728835"/>
    <lineage>
        <taxon>Bacteria</taxon>
        <taxon>Pseudomonadati</taxon>
        <taxon>Verrucomicrobiota</taxon>
        <taxon>Verrucomicrobiia</taxon>
        <taxon>Verrucomicrobiales</taxon>
        <taxon>Verrucomicrobiaceae</taxon>
        <taxon>Luteolibacter</taxon>
    </lineage>
</organism>
<reference evidence="2 3" key="1">
    <citation type="submission" date="2020-04" db="EMBL/GenBank/DDBJ databases">
        <title>Luteolibacter sp. G-1-1-1 isolated from soil.</title>
        <authorList>
            <person name="Dahal R.H."/>
        </authorList>
    </citation>
    <scope>NUCLEOTIDE SEQUENCE [LARGE SCALE GENOMIC DNA]</scope>
    <source>
        <strain evidence="2 3">G-1-1-1</strain>
    </source>
</reference>
<proteinExistence type="predicted"/>
<dbReference type="KEGG" id="luo:HHL09_00935"/>
<name>A0A858RCT3_9BACT</name>
<sequence length="154" mass="18174">MPLRPTTFFYLGIFPLLMLIWAWVDSVKSHTHWAYQRTLHHGLVFELSESRLAFRSVTRTPDNTAPLPNHLPWYGNFNRFGSMQTRADGTPVPVFPMPMHDELRPWYPKGFDYRVATIPMWLIIAGYLALWLGISWRRARRGQRLRQEYLLATT</sequence>
<dbReference type="EMBL" id="CP051774">
    <property type="protein sequence ID" value="QJE94408.1"/>
    <property type="molecule type" value="Genomic_DNA"/>
</dbReference>
<keyword evidence="1" id="KW-1133">Transmembrane helix</keyword>
<dbReference type="RefSeq" id="WP_169452629.1">
    <property type="nucleotide sequence ID" value="NZ_CP051774.1"/>
</dbReference>
<feature type="transmembrane region" description="Helical" evidence="1">
    <location>
        <begin position="7"/>
        <end position="24"/>
    </location>
</feature>
<dbReference type="Proteomes" id="UP000501812">
    <property type="component" value="Chromosome"/>
</dbReference>
<keyword evidence="3" id="KW-1185">Reference proteome</keyword>
<keyword evidence="1" id="KW-0812">Transmembrane</keyword>
<evidence type="ECO:0000313" key="2">
    <source>
        <dbReference type="EMBL" id="QJE94408.1"/>
    </source>
</evidence>
<gene>
    <name evidence="2" type="ORF">HHL09_00935</name>
</gene>
<protein>
    <submittedName>
        <fullName evidence="2">Uncharacterized protein</fullName>
    </submittedName>
</protein>
<accession>A0A858RCT3</accession>
<evidence type="ECO:0000313" key="3">
    <source>
        <dbReference type="Proteomes" id="UP000501812"/>
    </source>
</evidence>
<dbReference type="AlphaFoldDB" id="A0A858RCT3"/>
<feature type="transmembrane region" description="Helical" evidence="1">
    <location>
        <begin position="118"/>
        <end position="136"/>
    </location>
</feature>
<evidence type="ECO:0000256" key="1">
    <source>
        <dbReference type="SAM" id="Phobius"/>
    </source>
</evidence>
<keyword evidence="1" id="KW-0472">Membrane</keyword>